<organism evidence="3">
    <name type="scientific">marine sediment metagenome</name>
    <dbReference type="NCBI Taxonomy" id="412755"/>
    <lineage>
        <taxon>unclassified sequences</taxon>
        <taxon>metagenomes</taxon>
        <taxon>ecological metagenomes</taxon>
    </lineage>
</organism>
<gene>
    <name evidence="3" type="ORF">LCGC14_2365060</name>
</gene>
<keyword evidence="1" id="KW-0456">Lyase</keyword>
<reference evidence="3" key="1">
    <citation type="journal article" date="2015" name="Nature">
        <title>Complex archaea that bridge the gap between prokaryotes and eukaryotes.</title>
        <authorList>
            <person name="Spang A."/>
            <person name="Saw J.H."/>
            <person name="Jorgensen S.L."/>
            <person name="Zaremba-Niedzwiedzka K."/>
            <person name="Martijn J."/>
            <person name="Lind A.E."/>
            <person name="van Eijk R."/>
            <person name="Schleper C."/>
            <person name="Guy L."/>
            <person name="Ettema T.J."/>
        </authorList>
    </citation>
    <scope>NUCLEOTIDE SEQUENCE</scope>
</reference>
<comment type="caution">
    <text evidence="3">The sequence shown here is derived from an EMBL/GenBank/DDBJ whole genome shotgun (WGS) entry which is preliminary data.</text>
</comment>
<dbReference type="Pfam" id="PF04909">
    <property type="entry name" value="Amidohydro_2"/>
    <property type="match status" value="1"/>
</dbReference>
<feature type="domain" description="Amidohydrolase-related" evidence="2">
    <location>
        <begin position="4"/>
        <end position="262"/>
    </location>
</feature>
<dbReference type="EMBL" id="LAZR01034736">
    <property type="protein sequence ID" value="KKL44500.1"/>
    <property type="molecule type" value="Genomic_DNA"/>
</dbReference>
<sequence>MKAIDVHLHAGFGGPTVEAMKETAEMYRKNDVLALPIAWDEETRSGRPPITNDYVSEVIQAYPDVFPTGWACVDPWKGKVAVREIERAVKELGLIGVKFQAAAQEFYANDRRFYPIWDVCQSLGCPTLFHTGTTGYGVGQPGGSGIKLKYTKPIPYLDDVAADFPRLTIIGAHPSWPWQEEMLAIVVHKANVFIEISGWSPKYFPESLKREVNGRLQDRVMFGSDHPFITMERWLADFEKEGYKPEVVEKVLYKNAQRILKLSVGEAAKAEAT</sequence>
<dbReference type="CDD" id="cd01292">
    <property type="entry name" value="metallo-dependent_hydrolases"/>
    <property type="match status" value="1"/>
</dbReference>
<dbReference type="AlphaFoldDB" id="A0A0F9EHY4"/>
<evidence type="ECO:0000259" key="2">
    <source>
        <dbReference type="Pfam" id="PF04909"/>
    </source>
</evidence>
<dbReference type="SUPFAM" id="SSF51556">
    <property type="entry name" value="Metallo-dependent hydrolases"/>
    <property type="match status" value="1"/>
</dbReference>
<protein>
    <recommendedName>
        <fullName evidence="2">Amidohydrolase-related domain-containing protein</fullName>
    </recommendedName>
</protein>
<dbReference type="PANTHER" id="PTHR21240:SF19">
    <property type="entry name" value="CATALYTIC_ HYDROLASE"/>
    <property type="match status" value="1"/>
</dbReference>
<accession>A0A0F9EHY4</accession>
<dbReference type="InterPro" id="IPR032465">
    <property type="entry name" value="ACMSD"/>
</dbReference>
<dbReference type="Gene3D" id="3.20.20.140">
    <property type="entry name" value="Metal-dependent hydrolases"/>
    <property type="match status" value="1"/>
</dbReference>
<dbReference type="InterPro" id="IPR006680">
    <property type="entry name" value="Amidohydro-rel"/>
</dbReference>
<name>A0A0F9EHY4_9ZZZZ</name>
<evidence type="ECO:0000256" key="1">
    <source>
        <dbReference type="ARBA" id="ARBA00023239"/>
    </source>
</evidence>
<evidence type="ECO:0000313" key="3">
    <source>
        <dbReference type="EMBL" id="KKL44500.1"/>
    </source>
</evidence>
<dbReference type="InterPro" id="IPR032466">
    <property type="entry name" value="Metal_Hydrolase"/>
</dbReference>
<dbReference type="GO" id="GO:0016831">
    <property type="term" value="F:carboxy-lyase activity"/>
    <property type="evidence" value="ECO:0007669"/>
    <property type="project" value="InterPro"/>
</dbReference>
<dbReference type="GO" id="GO:0016787">
    <property type="term" value="F:hydrolase activity"/>
    <property type="evidence" value="ECO:0007669"/>
    <property type="project" value="InterPro"/>
</dbReference>
<dbReference type="PANTHER" id="PTHR21240">
    <property type="entry name" value="2-AMINO-3-CARBOXYLMUCONATE-6-SEMIALDEHYDE DECARBOXYLASE"/>
    <property type="match status" value="1"/>
</dbReference>
<proteinExistence type="predicted"/>